<dbReference type="OrthoDB" id="9812809at2"/>
<accession>A0A1U9K6U9</accession>
<evidence type="ECO:0000256" key="5">
    <source>
        <dbReference type="ARBA" id="ARBA00023136"/>
    </source>
</evidence>
<feature type="transmembrane region" description="Helical" evidence="6">
    <location>
        <begin position="140"/>
        <end position="158"/>
    </location>
</feature>
<dbReference type="GO" id="GO:0017004">
    <property type="term" value="P:cytochrome complex assembly"/>
    <property type="evidence" value="ECO:0007669"/>
    <property type="project" value="InterPro"/>
</dbReference>
<feature type="transmembrane region" description="Helical" evidence="6">
    <location>
        <begin position="25"/>
        <end position="45"/>
    </location>
</feature>
<keyword evidence="8" id="KW-1185">Reference proteome</keyword>
<feature type="transmembrane region" description="Helical" evidence="6">
    <location>
        <begin position="51"/>
        <end position="72"/>
    </location>
</feature>
<organism evidence="7 8">
    <name type="scientific">Novibacillus thermophilus</name>
    <dbReference type="NCBI Taxonomy" id="1471761"/>
    <lineage>
        <taxon>Bacteria</taxon>
        <taxon>Bacillati</taxon>
        <taxon>Bacillota</taxon>
        <taxon>Bacilli</taxon>
        <taxon>Bacillales</taxon>
        <taxon>Thermoactinomycetaceae</taxon>
        <taxon>Novibacillus</taxon>
    </lineage>
</organism>
<name>A0A1U9K6U9_9BACL</name>
<gene>
    <name evidence="7" type="ORF">B0W44_07950</name>
</gene>
<evidence type="ECO:0000313" key="7">
    <source>
        <dbReference type="EMBL" id="AQS55736.1"/>
    </source>
</evidence>
<evidence type="ECO:0000313" key="8">
    <source>
        <dbReference type="Proteomes" id="UP000188603"/>
    </source>
</evidence>
<dbReference type="STRING" id="1471761.B0W44_07950"/>
<sequence length="162" mass="18161">MTMQFLRQAALVLQRDITIELRQKSLLVSMIVFSILIQVVLFISFDVQKEAMQTLAAGILWLPIILSAMISFSKYAKAEKENGAMHGMLVSPINRGAMFLGKLMGNLIFVSMVGVVSVPAFFLFLKQPPLLPQHFYCSPFFWVAGALRLSAFFSPTWLKQAV</sequence>
<comment type="similarity">
    <text evidence="2">Belongs to the CcmB/CycW/HelB family.</text>
</comment>
<dbReference type="InterPro" id="IPR003544">
    <property type="entry name" value="Cyt_c_biogenesis_CcmB"/>
</dbReference>
<comment type="subcellular location">
    <subcellularLocation>
        <location evidence="1">Membrane</location>
        <topology evidence="1">Multi-pass membrane protein</topology>
    </subcellularLocation>
</comment>
<evidence type="ECO:0000256" key="1">
    <source>
        <dbReference type="ARBA" id="ARBA00004141"/>
    </source>
</evidence>
<dbReference type="RefSeq" id="WP_077719599.1">
    <property type="nucleotide sequence ID" value="NZ_CP019699.1"/>
</dbReference>
<dbReference type="GO" id="GO:0016020">
    <property type="term" value="C:membrane"/>
    <property type="evidence" value="ECO:0007669"/>
    <property type="project" value="UniProtKB-SubCell"/>
</dbReference>
<evidence type="ECO:0000256" key="6">
    <source>
        <dbReference type="SAM" id="Phobius"/>
    </source>
</evidence>
<proteinExistence type="inferred from homology"/>
<keyword evidence="4 6" id="KW-1133">Transmembrane helix</keyword>
<evidence type="ECO:0000256" key="3">
    <source>
        <dbReference type="ARBA" id="ARBA00022692"/>
    </source>
</evidence>
<keyword evidence="3 6" id="KW-0812">Transmembrane</keyword>
<evidence type="ECO:0000256" key="2">
    <source>
        <dbReference type="ARBA" id="ARBA00010544"/>
    </source>
</evidence>
<dbReference type="EMBL" id="CP019699">
    <property type="protein sequence ID" value="AQS55736.1"/>
    <property type="molecule type" value="Genomic_DNA"/>
</dbReference>
<dbReference type="GO" id="GO:0015232">
    <property type="term" value="F:heme transmembrane transporter activity"/>
    <property type="evidence" value="ECO:0007669"/>
    <property type="project" value="InterPro"/>
</dbReference>
<dbReference type="Pfam" id="PF03379">
    <property type="entry name" value="CcmB"/>
    <property type="match status" value="1"/>
</dbReference>
<keyword evidence="5 6" id="KW-0472">Membrane</keyword>
<dbReference type="KEGG" id="ntr:B0W44_07950"/>
<evidence type="ECO:0000256" key="4">
    <source>
        <dbReference type="ARBA" id="ARBA00022989"/>
    </source>
</evidence>
<protein>
    <submittedName>
        <fullName evidence="7">Uncharacterized protein</fullName>
    </submittedName>
</protein>
<reference evidence="7 8" key="1">
    <citation type="journal article" date="2015" name="Int. J. Syst. Evol. Microbiol.">
        <title>Novibacillus thermophilus gen. nov., sp. nov., a Gram-staining-negative and moderately thermophilic member of the family Thermoactinomycetaceae.</title>
        <authorList>
            <person name="Yang G."/>
            <person name="Chen J."/>
            <person name="Zhou S."/>
        </authorList>
    </citation>
    <scope>NUCLEOTIDE SEQUENCE [LARGE SCALE GENOMIC DNA]</scope>
    <source>
        <strain evidence="7 8">SG-1</strain>
    </source>
</reference>
<feature type="transmembrane region" description="Helical" evidence="6">
    <location>
        <begin position="103"/>
        <end position="125"/>
    </location>
</feature>
<dbReference type="Proteomes" id="UP000188603">
    <property type="component" value="Chromosome"/>
</dbReference>
<dbReference type="AlphaFoldDB" id="A0A1U9K6U9"/>